<sequence>MYHAPTPPSYWSIDVEERNPEENRYPGLMVLHALSMCAAFFGALPAGIALRSVNHAWHGFSMILFWVFIVLGCSASGLYKKLTPNMYEGQQHSSQSYVVIFLALIVSAIDLISGMSRLINYVKGVRSGDKFSVLSFWRTVILGQDETRVGLDTEYTNLVVDEPEDMEDLKLRVDEGAGSHHVTHALEDHNETAQWANDVHRHRDFPETPVSERTLFGPRSHRGSQHSDDNFQEYALNTVKVPLVRRVGRIAFATLERSLVFAGFGQLLFGIVVYTGGCRENYINGCLAHLIKGGIFWCYGLVTFARFLGSFSELGWAWNRAPVGEHTSAEFVESFVIFLYGITNTWMERFGANRGDPFTTKQVQHISIAVMFWFAGLVGMGLESRRLRRWLASISTAAVKTAHETREAVAEPASYTGSFNPFPALVIGVTGAAMSAHFQTYLFQVQIHALWGYLLSAFAVLRCLTYFFLWLGPPRSILPSRPPTEALASFFLTCGGLVFMFSDEEVTIAAMRKGSDDVMMFLNLSVALTCLAFCWTLLVVAFKGWLKSRTHSGVAFHPSH</sequence>
<feature type="transmembrane region" description="Helical" evidence="1">
    <location>
        <begin position="323"/>
        <end position="343"/>
    </location>
</feature>
<accession>W4KFE5</accession>
<evidence type="ECO:0000313" key="4">
    <source>
        <dbReference type="EMBL" id="ETW84563.1"/>
    </source>
</evidence>
<evidence type="ECO:0000259" key="3">
    <source>
        <dbReference type="Pfam" id="PF10355"/>
    </source>
</evidence>
<dbReference type="eggNOG" id="ENOG502QW3E">
    <property type="taxonomic scope" value="Eukaryota"/>
</dbReference>
<feature type="transmembrane region" description="Helical" evidence="1">
    <location>
        <begin position="450"/>
        <end position="472"/>
    </location>
</feature>
<dbReference type="PANTHER" id="PTHR31685:SF3">
    <property type="entry name" value="INTEGRAL MEMBRANE PROTEIN (AFU_ORTHOLOGUE AFUA_6G12730)"/>
    <property type="match status" value="1"/>
</dbReference>
<dbReference type="FunCoup" id="W4KFE5">
    <property type="interactions" value="12"/>
</dbReference>
<dbReference type="InParanoid" id="W4KFE5"/>
<keyword evidence="1" id="KW-1133">Transmembrane helix</keyword>
<protein>
    <submittedName>
        <fullName evidence="4">Uncharacterized protein</fullName>
    </submittedName>
</protein>
<dbReference type="RefSeq" id="XP_009544218.1">
    <property type="nucleotide sequence ID" value="XM_009545923.1"/>
</dbReference>
<dbReference type="OrthoDB" id="4005299at2759"/>
<keyword evidence="1" id="KW-0812">Transmembrane</keyword>
<feature type="transmembrane region" description="Helical" evidence="1">
    <location>
        <begin position="99"/>
        <end position="119"/>
    </location>
</feature>
<dbReference type="InterPro" id="IPR018827">
    <property type="entry name" value="YTP1_C"/>
</dbReference>
<evidence type="ECO:0000313" key="5">
    <source>
        <dbReference type="Proteomes" id="UP000030671"/>
    </source>
</evidence>
<dbReference type="Pfam" id="PF10355">
    <property type="entry name" value="Ytp1"/>
    <property type="match status" value="1"/>
</dbReference>
<keyword evidence="1" id="KW-0472">Membrane</keyword>
<gene>
    <name evidence="4" type="ORF">HETIRDRAFT_124093</name>
</gene>
<dbReference type="EMBL" id="KI925456">
    <property type="protein sequence ID" value="ETW84563.1"/>
    <property type="molecule type" value="Genomic_DNA"/>
</dbReference>
<dbReference type="AlphaFoldDB" id="W4KFE5"/>
<feature type="domain" description="DUF2427" evidence="2">
    <location>
        <begin position="25"/>
        <end position="107"/>
    </location>
</feature>
<dbReference type="GeneID" id="20666859"/>
<dbReference type="Pfam" id="PF10348">
    <property type="entry name" value="DUF2427"/>
    <property type="match status" value="1"/>
</dbReference>
<dbReference type="STRING" id="747525.W4KFE5"/>
<feature type="transmembrane region" description="Helical" evidence="1">
    <location>
        <begin position="363"/>
        <end position="382"/>
    </location>
</feature>
<feature type="domain" description="Protein YTP1-like C-terminal" evidence="3">
    <location>
        <begin position="263"/>
        <end position="543"/>
    </location>
</feature>
<feature type="transmembrane region" description="Helical" evidence="1">
    <location>
        <begin position="29"/>
        <end position="50"/>
    </location>
</feature>
<evidence type="ECO:0000256" key="1">
    <source>
        <dbReference type="SAM" id="Phobius"/>
    </source>
</evidence>
<reference evidence="4 5" key="1">
    <citation type="journal article" date="2012" name="New Phytol.">
        <title>Insight into trade-off between wood decay and parasitism from the genome of a fungal forest pathogen.</title>
        <authorList>
            <person name="Olson A."/>
            <person name="Aerts A."/>
            <person name="Asiegbu F."/>
            <person name="Belbahri L."/>
            <person name="Bouzid O."/>
            <person name="Broberg A."/>
            <person name="Canback B."/>
            <person name="Coutinho P.M."/>
            <person name="Cullen D."/>
            <person name="Dalman K."/>
            <person name="Deflorio G."/>
            <person name="van Diepen L.T."/>
            <person name="Dunand C."/>
            <person name="Duplessis S."/>
            <person name="Durling M."/>
            <person name="Gonthier P."/>
            <person name="Grimwood J."/>
            <person name="Fossdal C.G."/>
            <person name="Hansson D."/>
            <person name="Henrissat B."/>
            <person name="Hietala A."/>
            <person name="Himmelstrand K."/>
            <person name="Hoffmeister D."/>
            <person name="Hogberg N."/>
            <person name="James T.Y."/>
            <person name="Karlsson M."/>
            <person name="Kohler A."/>
            <person name="Kues U."/>
            <person name="Lee Y.H."/>
            <person name="Lin Y.C."/>
            <person name="Lind M."/>
            <person name="Lindquist E."/>
            <person name="Lombard V."/>
            <person name="Lucas S."/>
            <person name="Lunden K."/>
            <person name="Morin E."/>
            <person name="Murat C."/>
            <person name="Park J."/>
            <person name="Raffaello T."/>
            <person name="Rouze P."/>
            <person name="Salamov A."/>
            <person name="Schmutz J."/>
            <person name="Solheim H."/>
            <person name="Stahlberg J."/>
            <person name="Velez H."/>
            <person name="de Vries R.P."/>
            <person name="Wiebenga A."/>
            <person name="Woodward S."/>
            <person name="Yakovlev I."/>
            <person name="Garbelotto M."/>
            <person name="Martin F."/>
            <person name="Grigoriev I.V."/>
            <person name="Stenlid J."/>
        </authorList>
    </citation>
    <scope>NUCLEOTIDE SEQUENCE [LARGE SCALE GENOMIC DNA]</scope>
    <source>
        <strain evidence="4 5">TC 32-1</strain>
    </source>
</reference>
<organism evidence="4 5">
    <name type="scientific">Heterobasidion irregulare (strain TC 32-1)</name>
    <dbReference type="NCBI Taxonomy" id="747525"/>
    <lineage>
        <taxon>Eukaryota</taxon>
        <taxon>Fungi</taxon>
        <taxon>Dikarya</taxon>
        <taxon>Basidiomycota</taxon>
        <taxon>Agaricomycotina</taxon>
        <taxon>Agaricomycetes</taxon>
        <taxon>Russulales</taxon>
        <taxon>Bondarzewiaceae</taxon>
        <taxon>Heterobasidion</taxon>
        <taxon>Heterobasidion annosum species complex</taxon>
    </lineage>
</organism>
<proteinExistence type="predicted"/>
<keyword evidence="5" id="KW-1185">Reference proteome</keyword>
<dbReference type="HOGENOM" id="CLU_012543_1_0_1"/>
<feature type="transmembrane region" description="Helical" evidence="1">
    <location>
        <begin position="521"/>
        <end position="542"/>
    </location>
</feature>
<dbReference type="KEGG" id="hir:HETIRDRAFT_124093"/>
<feature type="transmembrane region" description="Helical" evidence="1">
    <location>
        <begin position="484"/>
        <end position="501"/>
    </location>
</feature>
<evidence type="ECO:0000259" key="2">
    <source>
        <dbReference type="Pfam" id="PF10348"/>
    </source>
</evidence>
<dbReference type="InterPro" id="IPR018825">
    <property type="entry name" value="DUF2427"/>
</dbReference>
<feature type="transmembrane region" description="Helical" evidence="1">
    <location>
        <begin position="57"/>
        <end position="79"/>
    </location>
</feature>
<name>W4KFE5_HETIT</name>
<dbReference type="PANTHER" id="PTHR31685">
    <property type="entry name" value="INTEGRAL MEMBRANE PROTEIN (AFU_ORTHOLOGUE AFUA_6G12730)-RELATED"/>
    <property type="match status" value="1"/>
</dbReference>
<dbReference type="Proteomes" id="UP000030671">
    <property type="component" value="Unassembled WGS sequence"/>
</dbReference>
<feature type="transmembrane region" description="Helical" evidence="1">
    <location>
        <begin position="259"/>
        <end position="276"/>
    </location>
</feature>